<organism evidence="2 3">
    <name type="scientific">Candidatus Iainarchaeum sp</name>
    <dbReference type="NCBI Taxonomy" id="3101447"/>
    <lineage>
        <taxon>Archaea</taxon>
        <taxon>Candidatus Iainarchaeota</taxon>
        <taxon>Candidatus Iainarchaeia</taxon>
        <taxon>Candidatus Iainarchaeales</taxon>
        <taxon>Candidatus Iainarchaeaceae</taxon>
        <taxon>Candidatus Iainarchaeum</taxon>
    </lineage>
</organism>
<comment type="caution">
    <text evidence="2">The sequence shown here is derived from an EMBL/GenBank/DDBJ whole genome shotgun (WGS) entry which is preliminary data.</text>
</comment>
<reference evidence="2" key="1">
    <citation type="submission" date="2021-01" db="EMBL/GenBank/DDBJ databases">
        <title>Active Sulfur Cycling in an Early Earth Analoge.</title>
        <authorList>
            <person name="Hahn C.R."/>
            <person name="Youssef N.H."/>
            <person name="Elshahed M."/>
        </authorList>
    </citation>
    <scope>NUCLEOTIDE SEQUENCE</scope>
    <source>
        <strain evidence="2">Zod_Metabat.1151</strain>
    </source>
</reference>
<evidence type="ECO:0000259" key="1">
    <source>
        <dbReference type="SMART" id="SM00966"/>
    </source>
</evidence>
<evidence type="ECO:0000313" key="2">
    <source>
        <dbReference type="EMBL" id="MBN2067215.1"/>
    </source>
</evidence>
<dbReference type="GO" id="GO:0003677">
    <property type="term" value="F:DNA binding"/>
    <property type="evidence" value="ECO:0007669"/>
    <property type="project" value="UniProtKB-KW"/>
</dbReference>
<name>A0A938YWN9_9ARCH</name>
<gene>
    <name evidence="2" type="ORF">JW744_01990</name>
</gene>
<dbReference type="AlphaFoldDB" id="A0A938YWN9"/>
<proteinExistence type="predicted"/>
<protein>
    <submittedName>
        <fullName evidence="2">AbrB/MazE/SpoVT family DNA-binding domain-containing protein</fullName>
    </submittedName>
</protein>
<dbReference type="SMART" id="SM00966">
    <property type="entry name" value="SpoVT_AbrB"/>
    <property type="match status" value="1"/>
</dbReference>
<dbReference type="Pfam" id="PF04014">
    <property type="entry name" value="MazE_antitoxin"/>
    <property type="match status" value="1"/>
</dbReference>
<feature type="domain" description="SpoVT-AbrB" evidence="1">
    <location>
        <begin position="9"/>
        <end position="59"/>
    </location>
</feature>
<dbReference type="InterPro" id="IPR007159">
    <property type="entry name" value="SpoVT-AbrB_dom"/>
</dbReference>
<dbReference type="SUPFAM" id="SSF89447">
    <property type="entry name" value="AbrB/MazE/MraZ-like"/>
    <property type="match status" value="1"/>
</dbReference>
<dbReference type="Proteomes" id="UP000809243">
    <property type="component" value="Unassembled WGS sequence"/>
</dbReference>
<keyword evidence="2" id="KW-0238">DNA-binding</keyword>
<dbReference type="InterPro" id="IPR037914">
    <property type="entry name" value="SpoVT-AbrB_sf"/>
</dbReference>
<accession>A0A938YWN9</accession>
<dbReference type="Gene3D" id="2.10.260.10">
    <property type="match status" value="1"/>
</dbReference>
<evidence type="ECO:0000313" key="3">
    <source>
        <dbReference type="Proteomes" id="UP000809243"/>
    </source>
</evidence>
<sequence length="72" mass="8264">MVEITSQVRRWGRSVGVVIPKEAAEKAHIKTGDKVRLLIMGKNPLHETFGILKLKRPTEEILKEVDREGWDE</sequence>
<dbReference type="EMBL" id="JAFGDB010000032">
    <property type="protein sequence ID" value="MBN2067215.1"/>
    <property type="molecule type" value="Genomic_DNA"/>
</dbReference>